<dbReference type="EMBL" id="JABCAG010000016">
    <property type="protein sequence ID" value="NMP58231.1"/>
    <property type="molecule type" value="Genomic_DNA"/>
</dbReference>
<evidence type="ECO:0000313" key="2">
    <source>
        <dbReference type="Proteomes" id="UP000557857"/>
    </source>
</evidence>
<dbReference type="RefSeq" id="WP_169058534.1">
    <property type="nucleotide sequence ID" value="NZ_JABCAG010000016.1"/>
</dbReference>
<proteinExistence type="predicted"/>
<dbReference type="Proteomes" id="UP000557857">
    <property type="component" value="Unassembled WGS sequence"/>
</dbReference>
<comment type="caution">
    <text evidence="1">The sequence shown here is derived from an EMBL/GenBank/DDBJ whole genome shotgun (WGS) entry which is preliminary data.</text>
</comment>
<reference evidence="1 2" key="1">
    <citation type="submission" date="2020-04" db="EMBL/GenBank/DDBJ databases">
        <authorList>
            <person name="Abaymova A."/>
            <person name="Teymurazov M."/>
            <person name="Tazyna O."/>
            <person name="Chatushin Y."/>
            <person name="Svetoch E."/>
            <person name="Pereligyn V."/>
            <person name="Pohylenko V."/>
            <person name="Platonov M."/>
            <person name="Kartsev N."/>
            <person name="Skryabin Y."/>
            <person name="Sizova A."/>
            <person name="Solomentsev V."/>
            <person name="Kislichkina A."/>
            <person name="Bogun A."/>
        </authorList>
    </citation>
    <scope>NUCLEOTIDE SEQUENCE [LARGE SCALE GENOMIC DNA]</scope>
    <source>
        <strain evidence="2">SCPM-O-B-8398 (E28)</strain>
    </source>
</reference>
<organism evidence="1 2">
    <name type="scientific">Enterococcus mundtii</name>
    <dbReference type="NCBI Taxonomy" id="53346"/>
    <lineage>
        <taxon>Bacteria</taxon>
        <taxon>Bacillati</taxon>
        <taxon>Bacillota</taxon>
        <taxon>Bacilli</taxon>
        <taxon>Lactobacillales</taxon>
        <taxon>Enterococcaceae</taxon>
        <taxon>Enterococcus</taxon>
    </lineage>
</organism>
<name>A0A848MWV8_ENTMU</name>
<evidence type="ECO:0000313" key="1">
    <source>
        <dbReference type="EMBL" id="NMP58231.1"/>
    </source>
</evidence>
<sequence length="46" mass="5407">MQEPPFFVKIKQESLVLDYVGFPESTMYSVAINKKQLQQMILEETK</sequence>
<dbReference type="AlphaFoldDB" id="A0A848MWV8"/>
<gene>
    <name evidence="1" type="ORF">HI921_07100</name>
</gene>
<accession>A0A848MWV8</accession>
<protein>
    <submittedName>
        <fullName evidence="1">Uncharacterized protein</fullName>
    </submittedName>
</protein>